<reference evidence="1 2" key="1">
    <citation type="submission" date="2021-08" db="EMBL/GenBank/DDBJ databases">
        <title>Complete genome sequence of Leptospira kobayashii strain E30.</title>
        <authorList>
            <person name="Nakao R."/>
            <person name="Nakamura S."/>
            <person name="Masuzawa T."/>
            <person name="Koizumi N."/>
        </authorList>
    </citation>
    <scope>NUCLEOTIDE SEQUENCE [LARGE SCALE GENOMIC DNA]</scope>
    <source>
        <strain evidence="1 2">E30</strain>
    </source>
</reference>
<dbReference type="EMBL" id="AP025028">
    <property type="protein sequence ID" value="BDA80183.1"/>
    <property type="molecule type" value="Genomic_DNA"/>
</dbReference>
<name>A0ABN6KG76_9LEPT</name>
<dbReference type="RefSeq" id="WP_109020914.1">
    <property type="nucleotide sequence ID" value="NZ_AP025028.1"/>
</dbReference>
<gene>
    <name evidence="1" type="ORF">LPTSP3_g31130</name>
</gene>
<organism evidence="1 2">
    <name type="scientific">Leptospira kobayashii</name>
    <dbReference type="NCBI Taxonomy" id="1917830"/>
    <lineage>
        <taxon>Bacteria</taxon>
        <taxon>Pseudomonadati</taxon>
        <taxon>Spirochaetota</taxon>
        <taxon>Spirochaetia</taxon>
        <taxon>Leptospirales</taxon>
        <taxon>Leptospiraceae</taxon>
        <taxon>Leptospira</taxon>
    </lineage>
</organism>
<accession>A0ABN6KG76</accession>
<protein>
    <recommendedName>
        <fullName evidence="3">PF04536 family protein</fullName>
    </recommendedName>
</protein>
<dbReference type="Proteomes" id="UP000245263">
    <property type="component" value="Chromosome 1"/>
</dbReference>
<evidence type="ECO:0000313" key="1">
    <source>
        <dbReference type="EMBL" id="BDA80183.1"/>
    </source>
</evidence>
<sequence length="172" mass="19905">MTYNTILEAKHAYEKEFNLLKTEVEGILTIVLQYLRSNLNLDSDDTRFIKIFNTSFIGKKMGKEELISLSHKADRAISEKKGYYECSFMALVGKSLMDDLQVLISGIIISKDLTTNRYILIFSLEKEKILYSNGIKDDESLKNFAAHIEGCLHRYYTEGVTEWLKKFDPRNL</sequence>
<proteinExistence type="predicted"/>
<evidence type="ECO:0008006" key="3">
    <source>
        <dbReference type="Google" id="ProtNLM"/>
    </source>
</evidence>
<keyword evidence="2" id="KW-1185">Reference proteome</keyword>
<evidence type="ECO:0000313" key="2">
    <source>
        <dbReference type="Proteomes" id="UP000245263"/>
    </source>
</evidence>